<feature type="transmembrane region" description="Helical" evidence="1">
    <location>
        <begin position="21"/>
        <end position="39"/>
    </location>
</feature>
<evidence type="ECO:0000313" key="2">
    <source>
        <dbReference type="EMBL" id="AYV83263.1"/>
    </source>
</evidence>
<reference evidence="2" key="1">
    <citation type="submission" date="2018-10" db="EMBL/GenBank/DDBJ databases">
        <title>Hidden diversity of soil giant viruses.</title>
        <authorList>
            <person name="Schulz F."/>
            <person name="Alteio L."/>
            <person name="Goudeau D."/>
            <person name="Ryan E.M."/>
            <person name="Malmstrom R.R."/>
            <person name="Blanchard J."/>
            <person name="Woyke T."/>
        </authorList>
    </citation>
    <scope>NUCLEOTIDE SEQUENCE</scope>
    <source>
        <strain evidence="2">HYV1</strain>
    </source>
</reference>
<proteinExistence type="predicted"/>
<name>A0A3G5ABL1_9VIRU</name>
<protein>
    <submittedName>
        <fullName evidence="2">Uncharacterized protein</fullName>
    </submittedName>
</protein>
<keyword evidence="1" id="KW-1133">Transmembrane helix</keyword>
<sequence length="60" mass="7252">MYRKRIRVLDEIDSRDDKIHVKYMFPCIVIFLLTMHDLINPLLPFDVKINDSSSSFQYIF</sequence>
<evidence type="ECO:0000256" key="1">
    <source>
        <dbReference type="SAM" id="Phobius"/>
    </source>
</evidence>
<keyword evidence="1" id="KW-0472">Membrane</keyword>
<accession>A0A3G5ABL1</accession>
<organism evidence="2">
    <name type="scientific">Hyperionvirus sp</name>
    <dbReference type="NCBI Taxonomy" id="2487770"/>
    <lineage>
        <taxon>Viruses</taxon>
        <taxon>Varidnaviria</taxon>
        <taxon>Bamfordvirae</taxon>
        <taxon>Nucleocytoviricota</taxon>
        <taxon>Megaviricetes</taxon>
        <taxon>Imitervirales</taxon>
        <taxon>Mimiviridae</taxon>
        <taxon>Klosneuvirinae</taxon>
    </lineage>
</organism>
<gene>
    <name evidence="2" type="ORF">Hyperionvirus5_69</name>
</gene>
<dbReference type="EMBL" id="MK072387">
    <property type="protein sequence ID" value="AYV83263.1"/>
    <property type="molecule type" value="Genomic_DNA"/>
</dbReference>
<keyword evidence="1" id="KW-0812">Transmembrane</keyword>